<evidence type="ECO:0000313" key="2">
    <source>
        <dbReference type="EMBL" id="MUH73622.1"/>
    </source>
</evidence>
<evidence type="ECO:0000256" key="1">
    <source>
        <dbReference type="SAM" id="SignalP"/>
    </source>
</evidence>
<dbReference type="RefSeq" id="WP_155697016.1">
    <property type="nucleotide sequence ID" value="NZ_WOCD01000005.1"/>
</dbReference>
<evidence type="ECO:0008006" key="4">
    <source>
        <dbReference type="Google" id="ProtNLM"/>
    </source>
</evidence>
<protein>
    <recommendedName>
        <fullName evidence="4">Tetratricopeptide repeat protein</fullName>
    </recommendedName>
</protein>
<keyword evidence="3" id="KW-1185">Reference proteome</keyword>
<dbReference type="Gene3D" id="1.25.40.10">
    <property type="entry name" value="Tetratricopeptide repeat domain"/>
    <property type="match status" value="1"/>
</dbReference>
<keyword evidence="1" id="KW-0732">Signal</keyword>
<dbReference type="EMBL" id="WOCD01000005">
    <property type="protein sequence ID" value="MUH73622.1"/>
    <property type="molecule type" value="Genomic_DNA"/>
</dbReference>
<comment type="caution">
    <text evidence="2">The sequence shown here is derived from an EMBL/GenBank/DDBJ whole genome shotgun (WGS) entry which is preliminary data.</text>
</comment>
<dbReference type="Proteomes" id="UP000439994">
    <property type="component" value="Unassembled WGS sequence"/>
</dbReference>
<evidence type="ECO:0000313" key="3">
    <source>
        <dbReference type="Proteomes" id="UP000439994"/>
    </source>
</evidence>
<dbReference type="OrthoDB" id="5761728at2"/>
<dbReference type="AlphaFoldDB" id="A0A6N8FG33"/>
<feature type="signal peptide" evidence="1">
    <location>
        <begin position="1"/>
        <end position="18"/>
    </location>
</feature>
<dbReference type="InterPro" id="IPR011990">
    <property type="entry name" value="TPR-like_helical_dom_sf"/>
</dbReference>
<sequence length="339" mass="38205">MKTLATALLLTISVSASAESHIPKPDYVVSKTTIHYDKNLSIFELEKLVLRSQNAGETEVNQGFLKTELAKRYQDKPTAKVGYLYARVLQREHLFDDAINVIDNVLETTPNDVNSRLLKANMLQVKGKFDSAKAECLRLLGLASVETVSTCALDAESQNGKLEASYKSLLSISSDKPTSQATQHVLAEMAFRLNQPQQTLKHLSQVNLDEAPVSILVLWSDAQLELTNYKPVIDTIGNLVSEANNLEDALLLRLAQAEKQDKQTRDTRWQNLLSKRIELRERRQDNFHAADLALYYLTVEDNSDKALYWATINWQQAKLESDKTLLAKASARFKELENE</sequence>
<dbReference type="SUPFAM" id="SSF48452">
    <property type="entry name" value="TPR-like"/>
    <property type="match status" value="1"/>
</dbReference>
<organism evidence="2 3">
    <name type="scientific">Psychrosphaera haliotis</name>
    <dbReference type="NCBI Taxonomy" id="555083"/>
    <lineage>
        <taxon>Bacteria</taxon>
        <taxon>Pseudomonadati</taxon>
        <taxon>Pseudomonadota</taxon>
        <taxon>Gammaproteobacteria</taxon>
        <taxon>Alteromonadales</taxon>
        <taxon>Pseudoalteromonadaceae</taxon>
        <taxon>Psychrosphaera</taxon>
    </lineage>
</organism>
<accession>A0A6N8FG33</accession>
<gene>
    <name evidence="2" type="ORF">GNP35_14680</name>
</gene>
<name>A0A6N8FG33_9GAMM</name>
<reference evidence="2 3" key="1">
    <citation type="submission" date="2019-11" db="EMBL/GenBank/DDBJ databases">
        <title>P. haliotis isolates from Z. marina roots.</title>
        <authorList>
            <person name="Cohen M."/>
            <person name="Jospin G."/>
            <person name="Eisen J.A."/>
            <person name="Coil D.A."/>
        </authorList>
    </citation>
    <scope>NUCLEOTIDE SEQUENCE [LARGE SCALE GENOMIC DNA]</scope>
    <source>
        <strain evidence="2 3">UCD-MCMsp1aY</strain>
    </source>
</reference>
<proteinExistence type="predicted"/>
<feature type="chain" id="PRO_5026875714" description="Tetratricopeptide repeat protein" evidence="1">
    <location>
        <begin position="19"/>
        <end position="339"/>
    </location>
</feature>